<keyword evidence="1" id="KW-0285">Flavoprotein</keyword>
<organism evidence="3">
    <name type="scientific">uncultured Chloroflexia bacterium</name>
    <dbReference type="NCBI Taxonomy" id="1672391"/>
    <lineage>
        <taxon>Bacteria</taxon>
        <taxon>Bacillati</taxon>
        <taxon>Chloroflexota</taxon>
        <taxon>Chloroflexia</taxon>
        <taxon>environmental samples</taxon>
    </lineage>
</organism>
<dbReference type="AlphaFoldDB" id="A0A6J4JSV1"/>
<protein>
    <submittedName>
        <fullName evidence="3">Thioredoxin reductase</fullName>
        <ecNumber evidence="3">1.8.1.9</ecNumber>
    </submittedName>
</protein>
<dbReference type="PANTHER" id="PTHR48105">
    <property type="entry name" value="THIOREDOXIN REDUCTASE 1-RELATED-RELATED"/>
    <property type="match status" value="1"/>
</dbReference>
<evidence type="ECO:0000256" key="1">
    <source>
        <dbReference type="ARBA" id="ARBA00022630"/>
    </source>
</evidence>
<dbReference type="SUPFAM" id="SSF51905">
    <property type="entry name" value="FAD/NAD(P)-binding domain"/>
    <property type="match status" value="1"/>
</dbReference>
<reference evidence="3" key="1">
    <citation type="submission" date="2020-02" db="EMBL/GenBank/DDBJ databases">
        <authorList>
            <person name="Meier V. D."/>
        </authorList>
    </citation>
    <scope>NUCLEOTIDE SEQUENCE</scope>
    <source>
        <strain evidence="3">AVDCRST_MAG26</strain>
    </source>
</reference>
<dbReference type="PRINTS" id="PR00368">
    <property type="entry name" value="FADPNR"/>
</dbReference>
<sequence>MNELKQRSRLDGDLPYHDVAIIGAGPIGLELAVCLKRAGVDYIHFDARQIGYTISWWPRNTHFFSTTERLGIAGVPIQNNHQQRITGEEYLAYLRAIVEQFDLQIQTYEPVTALERSMDGFTLTTNPLVGEQRYRCRRVVLAHGDMHGPNYLGIPGEDLAHVAHYFGDPHDYFRRRLLIVGGRNSAVEAALRCWRAGADVTISYRRAQFDERRVKHWLLPDIYAQIEAGTIRFLPETEPVAITPGHVVLRSVAAGGDGGTSFQHATDFVLLATGFRGDQRLLEQAGVDLHGENRVPSFDEETMETNVPGLYLAGTVAAGIQQRYTLFIENAHEHAGKITRAITGAWPSALGSIPGRTFELPFEQIEAN</sequence>
<dbReference type="PRINTS" id="PR00469">
    <property type="entry name" value="PNDRDTASEII"/>
</dbReference>
<keyword evidence="2 3" id="KW-0560">Oxidoreductase</keyword>
<dbReference type="GO" id="GO:0004791">
    <property type="term" value="F:thioredoxin-disulfide reductase (NADPH) activity"/>
    <property type="evidence" value="ECO:0007669"/>
    <property type="project" value="UniProtKB-EC"/>
</dbReference>
<dbReference type="InterPro" id="IPR050097">
    <property type="entry name" value="Ferredoxin-NADP_redctase_2"/>
</dbReference>
<dbReference type="Pfam" id="PF13738">
    <property type="entry name" value="Pyr_redox_3"/>
    <property type="match status" value="1"/>
</dbReference>
<evidence type="ECO:0000313" key="3">
    <source>
        <dbReference type="EMBL" id="CAA9286507.1"/>
    </source>
</evidence>
<proteinExistence type="predicted"/>
<dbReference type="EC" id="1.8.1.9" evidence="3"/>
<evidence type="ECO:0000256" key="2">
    <source>
        <dbReference type="ARBA" id="ARBA00023002"/>
    </source>
</evidence>
<name>A0A6J4JSV1_9CHLR</name>
<accession>A0A6J4JSV1</accession>
<dbReference type="InterPro" id="IPR036188">
    <property type="entry name" value="FAD/NAD-bd_sf"/>
</dbReference>
<dbReference type="Gene3D" id="3.50.50.60">
    <property type="entry name" value="FAD/NAD(P)-binding domain"/>
    <property type="match status" value="2"/>
</dbReference>
<dbReference type="EMBL" id="CADCTK010000875">
    <property type="protein sequence ID" value="CAA9286507.1"/>
    <property type="molecule type" value="Genomic_DNA"/>
</dbReference>
<gene>
    <name evidence="3" type="ORF">AVDCRST_MAG26-3780</name>
</gene>